<dbReference type="GO" id="GO:0005783">
    <property type="term" value="C:endoplasmic reticulum"/>
    <property type="evidence" value="ECO:0007669"/>
    <property type="project" value="UniProtKB-ARBA"/>
</dbReference>
<dbReference type="InterPro" id="IPR036869">
    <property type="entry name" value="J_dom_sf"/>
</dbReference>
<evidence type="ECO:0000313" key="4">
    <source>
        <dbReference type="EMBL" id="PKA50148.1"/>
    </source>
</evidence>
<name>A0A2I0A3M7_9ASPA</name>
<dbReference type="PANTHER" id="PTHR36335:SF1">
    <property type="entry name" value="CHAPERONE DNAJ-DOMAIN SUPERFAMILY PROTEIN"/>
    <property type="match status" value="1"/>
</dbReference>
<organism evidence="4 5">
    <name type="scientific">Apostasia shenzhenica</name>
    <dbReference type="NCBI Taxonomy" id="1088818"/>
    <lineage>
        <taxon>Eukaryota</taxon>
        <taxon>Viridiplantae</taxon>
        <taxon>Streptophyta</taxon>
        <taxon>Embryophyta</taxon>
        <taxon>Tracheophyta</taxon>
        <taxon>Spermatophyta</taxon>
        <taxon>Magnoliopsida</taxon>
        <taxon>Liliopsida</taxon>
        <taxon>Asparagales</taxon>
        <taxon>Orchidaceae</taxon>
        <taxon>Apostasioideae</taxon>
        <taxon>Apostasia</taxon>
    </lineage>
</organism>
<dbReference type="PROSITE" id="PS50076">
    <property type="entry name" value="DNAJ_2"/>
    <property type="match status" value="1"/>
</dbReference>
<evidence type="ECO:0000259" key="3">
    <source>
        <dbReference type="PROSITE" id="PS50076"/>
    </source>
</evidence>
<proteinExistence type="predicted"/>
<feature type="domain" description="J" evidence="3">
    <location>
        <begin position="570"/>
        <end position="633"/>
    </location>
</feature>
<gene>
    <name evidence="4" type="ORF">AXF42_Ash020388</name>
</gene>
<dbReference type="SUPFAM" id="SSF46565">
    <property type="entry name" value="Chaperone J-domain"/>
    <property type="match status" value="1"/>
</dbReference>
<dbReference type="InterPro" id="IPR001623">
    <property type="entry name" value="DnaJ_domain"/>
</dbReference>
<accession>A0A2I0A3M7</accession>
<evidence type="ECO:0000313" key="5">
    <source>
        <dbReference type="Proteomes" id="UP000236161"/>
    </source>
</evidence>
<evidence type="ECO:0000256" key="1">
    <source>
        <dbReference type="SAM" id="Coils"/>
    </source>
</evidence>
<dbReference type="Gene3D" id="1.10.287.110">
    <property type="entry name" value="DnaJ domain"/>
    <property type="match status" value="1"/>
</dbReference>
<keyword evidence="5" id="KW-1185">Reference proteome</keyword>
<feature type="compositionally biased region" description="Acidic residues" evidence="2">
    <location>
        <begin position="146"/>
        <end position="164"/>
    </location>
</feature>
<keyword evidence="1" id="KW-0175">Coiled coil</keyword>
<evidence type="ECO:0000256" key="2">
    <source>
        <dbReference type="SAM" id="MobiDB-lite"/>
    </source>
</evidence>
<dbReference type="OrthoDB" id="498970at2759"/>
<reference evidence="4 5" key="1">
    <citation type="journal article" date="2017" name="Nature">
        <title>The Apostasia genome and the evolution of orchids.</title>
        <authorList>
            <person name="Zhang G.Q."/>
            <person name="Liu K.W."/>
            <person name="Li Z."/>
            <person name="Lohaus R."/>
            <person name="Hsiao Y.Y."/>
            <person name="Niu S.C."/>
            <person name="Wang J.Y."/>
            <person name="Lin Y.C."/>
            <person name="Xu Q."/>
            <person name="Chen L.J."/>
            <person name="Yoshida K."/>
            <person name="Fujiwara S."/>
            <person name="Wang Z.W."/>
            <person name="Zhang Y.Q."/>
            <person name="Mitsuda N."/>
            <person name="Wang M."/>
            <person name="Liu G.H."/>
            <person name="Pecoraro L."/>
            <person name="Huang H.X."/>
            <person name="Xiao X.J."/>
            <person name="Lin M."/>
            <person name="Wu X.Y."/>
            <person name="Wu W.L."/>
            <person name="Chen Y.Y."/>
            <person name="Chang S.B."/>
            <person name="Sakamoto S."/>
            <person name="Ohme-Takagi M."/>
            <person name="Yagi M."/>
            <person name="Zeng S.J."/>
            <person name="Shen C.Y."/>
            <person name="Yeh C.M."/>
            <person name="Luo Y.B."/>
            <person name="Tsai W.C."/>
            <person name="Van de Peer Y."/>
            <person name="Liu Z.J."/>
        </authorList>
    </citation>
    <scope>NUCLEOTIDE SEQUENCE [LARGE SCALE GENOMIC DNA]</scope>
    <source>
        <strain evidence="5">cv. Shenzhen</strain>
        <tissue evidence="4">Stem</tissue>
    </source>
</reference>
<protein>
    <recommendedName>
        <fullName evidence="3">J domain-containing protein</fullName>
    </recommendedName>
</protein>
<dbReference type="CDD" id="cd06257">
    <property type="entry name" value="DnaJ"/>
    <property type="match status" value="1"/>
</dbReference>
<dbReference type="PANTHER" id="PTHR36335">
    <property type="entry name" value="CHAPERONE DNAJ-DOMAIN SUPERFAMILY PROTEIN"/>
    <property type="match status" value="1"/>
</dbReference>
<feature type="region of interest" description="Disordered" evidence="2">
    <location>
        <begin position="141"/>
        <end position="166"/>
    </location>
</feature>
<dbReference type="Proteomes" id="UP000236161">
    <property type="component" value="Unassembled WGS sequence"/>
</dbReference>
<sequence length="633" mass="71296">MSRGHSPSRNQSRRRTLARCQIRGNAKNAIIIDEDKDSADVVLLENPIMSHGTWRDVHGSNFVPDGVIDIEDEEEEISSGSSSTAKEFSKDFSGIPAFEESDHDECLIFDGNINACDDCAGPSRNHYGLCSDSESNMIGSDSLESLTDECDDSEGNNSDCEIEDQSGNIRKQWEKAAARKKERYQASLDQPNLSGSAAYPEGPSCAPNLSSADLENDRDKIPFNLFQEMLSKSRSCCPINVKECQSFVPSAHELQEDFLLKPRVNKPVGESGSSINIPFEESGMHQAAQSDTWEEVQRSNFVPGGVVDMDDEQAAQSADDSICFPDKQVPVKASLFDDNCSGSTHFSDKQETCTKASFDNQMLNAKEVPTGNDICQDKMVQDLGKIFNRKEKQDLVSEHVAVQFNGIDKKDSEESSASCNEQQTEAMFNGESSNVFNKSGKKIFNADKEINGILSPGSKPDGILHDFNSLIGERERHKETDEYKRVAEEEWASRQRQLQIQAEEAQKLRKRRKAENLRLLDMEKRQKKRLEEIRESQKKNEETTQLKEQIQLEVRNDLEKIEMRCRDMASVLRALGIHVKGAHFPMAHEVNAAYRQALVRFHPDRASRTDIRQQVEAEEKFKLISRLKEKLLL</sequence>
<feature type="coiled-coil region" evidence="1">
    <location>
        <begin position="495"/>
        <end position="553"/>
    </location>
</feature>
<dbReference type="AlphaFoldDB" id="A0A2I0A3M7"/>
<dbReference type="EMBL" id="KZ452029">
    <property type="protein sequence ID" value="PKA50148.1"/>
    <property type="molecule type" value="Genomic_DNA"/>
</dbReference>
<dbReference type="STRING" id="1088818.A0A2I0A3M7"/>